<dbReference type="RefSeq" id="XP_049142070.1">
    <property type="nucleotide sequence ID" value="XM_049284927.1"/>
</dbReference>
<dbReference type="Proteomes" id="UP000830671">
    <property type="component" value="Chromosome 3"/>
</dbReference>
<accession>A0A9Q8WEI7</accession>
<keyword evidence="2" id="KW-1133">Transmembrane helix</keyword>
<proteinExistence type="predicted"/>
<feature type="compositionally biased region" description="Basic and acidic residues" evidence="1">
    <location>
        <begin position="388"/>
        <end position="403"/>
    </location>
</feature>
<gene>
    <name evidence="3" type="ORF">CLUP02_05922</name>
</gene>
<keyword evidence="2" id="KW-0812">Transmembrane</keyword>
<organism evidence="3 4">
    <name type="scientific">Colletotrichum lupini</name>
    <dbReference type="NCBI Taxonomy" id="145971"/>
    <lineage>
        <taxon>Eukaryota</taxon>
        <taxon>Fungi</taxon>
        <taxon>Dikarya</taxon>
        <taxon>Ascomycota</taxon>
        <taxon>Pezizomycotina</taxon>
        <taxon>Sordariomycetes</taxon>
        <taxon>Hypocreomycetidae</taxon>
        <taxon>Glomerellales</taxon>
        <taxon>Glomerellaceae</taxon>
        <taxon>Colletotrichum</taxon>
        <taxon>Colletotrichum acutatum species complex</taxon>
    </lineage>
</organism>
<evidence type="ECO:0000313" key="4">
    <source>
        <dbReference type="Proteomes" id="UP000830671"/>
    </source>
</evidence>
<reference evidence="3" key="1">
    <citation type="journal article" date="2021" name="Mol. Plant Microbe Interact.">
        <title>Complete Genome Sequence of the Plant-Pathogenic Fungus Colletotrichum lupini.</title>
        <authorList>
            <person name="Baroncelli R."/>
            <person name="Pensec F."/>
            <person name="Da Lio D."/>
            <person name="Boufleur T."/>
            <person name="Vicente I."/>
            <person name="Sarrocco S."/>
            <person name="Picot A."/>
            <person name="Baraldi E."/>
            <person name="Sukno S."/>
            <person name="Thon M."/>
            <person name="Le Floch G."/>
        </authorList>
    </citation>
    <scope>NUCLEOTIDE SEQUENCE</scope>
    <source>
        <strain evidence="3">IMI 504893</strain>
    </source>
</reference>
<feature type="transmembrane region" description="Helical" evidence="2">
    <location>
        <begin position="265"/>
        <end position="285"/>
    </location>
</feature>
<feature type="transmembrane region" description="Helical" evidence="2">
    <location>
        <begin position="345"/>
        <end position="367"/>
    </location>
</feature>
<name>A0A9Q8WEI7_9PEZI</name>
<feature type="region of interest" description="Disordered" evidence="1">
    <location>
        <begin position="475"/>
        <end position="514"/>
    </location>
</feature>
<dbReference type="GeneID" id="73339937"/>
<feature type="transmembrane region" description="Helical" evidence="2">
    <location>
        <begin position="297"/>
        <end position="314"/>
    </location>
</feature>
<dbReference type="KEGG" id="clup:CLUP02_05922"/>
<dbReference type="EMBL" id="CP019475">
    <property type="protein sequence ID" value="UQC80439.1"/>
    <property type="molecule type" value="Genomic_DNA"/>
</dbReference>
<keyword evidence="4" id="KW-1185">Reference proteome</keyword>
<keyword evidence="2" id="KW-0472">Membrane</keyword>
<sequence length="514" mass="56260">MVQKHTVGASAEQALTQPSQVKAIRHGTEIAGLKRGWLPRSQAEISSSVDCSTSPAQSVETFNHVSRRKIYLTIRRGDGPILFSPESGCIAASPRFLDMNVSAQDDSPSQGKKYTLNQTQERAVRRLLFLCALVFDALTVTLVVFLCVGAWNKSSGLRSSKGLNNREAHLATWSAAYVRRWPADETTVVFSWHLSSYCYSHLGREACIRRAPGAPFDLDDIMDDVALAIRGGSTYSSSRGTFPALESQGIDLGTASKVTSSKNAFIAYIIFMVAVACLWSWHFFVSTVPGAPNCDRFLAVSFTLAGAALLVASANTTRAALEADGILAQYESVFKYHSAGTSTLVVTWIASASHFLAVTMYTVAAAIGKRLRKPDRYPPESEPSDMGRTNDARRAREAEVPAQVDRDHSYMRRLEAFMRVRGQRRRSELNSFRMNRNSGEYRRTDANGDIWLPVYSRADPIATRAPVKPNVVTGPSIGIPDASAATGGQSRTGNVVDEPAPAYERYQTASSRRP</sequence>
<feature type="transmembrane region" description="Helical" evidence="2">
    <location>
        <begin position="127"/>
        <end position="151"/>
    </location>
</feature>
<evidence type="ECO:0000313" key="3">
    <source>
        <dbReference type="EMBL" id="UQC80439.1"/>
    </source>
</evidence>
<evidence type="ECO:0000256" key="2">
    <source>
        <dbReference type="SAM" id="Phobius"/>
    </source>
</evidence>
<protein>
    <submittedName>
        <fullName evidence="3">Uncharacterized protein</fullName>
    </submittedName>
</protein>
<evidence type="ECO:0000256" key="1">
    <source>
        <dbReference type="SAM" id="MobiDB-lite"/>
    </source>
</evidence>
<feature type="region of interest" description="Disordered" evidence="1">
    <location>
        <begin position="373"/>
        <end position="403"/>
    </location>
</feature>
<dbReference type="AlphaFoldDB" id="A0A9Q8WEI7"/>